<dbReference type="RefSeq" id="WP_116763085.1">
    <property type="nucleotide sequence ID" value="NZ_QCZH01000009.1"/>
</dbReference>
<dbReference type="Proteomes" id="UP000245618">
    <property type="component" value="Unassembled WGS sequence"/>
</dbReference>
<organism evidence="1 2">
    <name type="scientific">Flavobacterium laiguense</name>
    <dbReference type="NCBI Taxonomy" id="2169409"/>
    <lineage>
        <taxon>Bacteria</taxon>
        <taxon>Pseudomonadati</taxon>
        <taxon>Bacteroidota</taxon>
        <taxon>Flavobacteriia</taxon>
        <taxon>Flavobacteriales</taxon>
        <taxon>Flavobacteriaceae</taxon>
        <taxon>Flavobacterium</taxon>
    </lineage>
</organism>
<sequence>MELFTSKNKNITTSGVLLLTKSIGAIIVSTSLDVEALTTEQIKVEVEKATGNEEITRGYMSLQDFIYLTTFNGDAISSDATYKTTAECEICEDGAIVLGDKDVIKISLIGLKGAETYVLNGIEMPEMSNKTLAFENKSMSSDDKDKHFEVYHCDLALLDNSDDIQEVSYTFLNDNVVKYTMHELRVLSRSVDPVAYVRQDFTVKGAFSGKLQLPLFGVKSIEVRKNQGNIVNLLMRIEA</sequence>
<proteinExistence type="predicted"/>
<name>A0A2U1JVX6_9FLAO</name>
<evidence type="ECO:0000313" key="1">
    <source>
        <dbReference type="EMBL" id="PWA08968.1"/>
    </source>
</evidence>
<reference evidence="1 2" key="1">
    <citation type="submission" date="2018-04" db="EMBL/GenBank/DDBJ databases">
        <title>Flavobacterium sp. nov., isolated from glacier ice.</title>
        <authorList>
            <person name="Liu Q."/>
            <person name="Xin Y.-H."/>
        </authorList>
    </citation>
    <scope>NUCLEOTIDE SEQUENCE [LARGE SCALE GENOMIC DNA]</scope>
    <source>
        <strain evidence="1 2">LB2P30</strain>
    </source>
</reference>
<dbReference type="OrthoDB" id="1327497at2"/>
<dbReference type="AlphaFoldDB" id="A0A2U1JVX6"/>
<accession>A0A2U1JVX6</accession>
<comment type="caution">
    <text evidence="1">The sequence shown here is derived from an EMBL/GenBank/DDBJ whole genome shotgun (WGS) entry which is preliminary data.</text>
</comment>
<dbReference type="EMBL" id="QCZH01000009">
    <property type="protein sequence ID" value="PWA08968.1"/>
    <property type="molecule type" value="Genomic_DNA"/>
</dbReference>
<protein>
    <submittedName>
        <fullName evidence="1">Uncharacterized protein</fullName>
    </submittedName>
</protein>
<gene>
    <name evidence="1" type="ORF">DB891_09970</name>
</gene>
<keyword evidence="2" id="KW-1185">Reference proteome</keyword>
<evidence type="ECO:0000313" key="2">
    <source>
        <dbReference type="Proteomes" id="UP000245618"/>
    </source>
</evidence>